<evidence type="ECO:0000259" key="6">
    <source>
        <dbReference type="PROSITE" id="PS50304"/>
    </source>
</evidence>
<dbReference type="CDD" id="cd09972">
    <property type="entry name" value="LOTUS_TDRD_OSKAR"/>
    <property type="match status" value="1"/>
</dbReference>
<evidence type="ECO:0000256" key="3">
    <source>
        <dbReference type="ARBA" id="ARBA00022737"/>
    </source>
</evidence>
<evidence type="ECO:0000259" key="7">
    <source>
        <dbReference type="PROSITE" id="PS51644"/>
    </source>
</evidence>
<feature type="region of interest" description="Disordered" evidence="5">
    <location>
        <begin position="122"/>
        <end position="141"/>
    </location>
</feature>
<dbReference type="InterPro" id="IPR002999">
    <property type="entry name" value="Tudor"/>
</dbReference>
<proteinExistence type="predicted"/>
<dbReference type="Gene3D" id="3.30.160.20">
    <property type="match status" value="1"/>
</dbReference>
<keyword evidence="3" id="KW-0677">Repeat</keyword>
<organism evidence="8 9">
    <name type="scientific">Polyplax serrata</name>
    <name type="common">Common mouse louse</name>
    <dbReference type="NCBI Taxonomy" id="468196"/>
    <lineage>
        <taxon>Eukaryota</taxon>
        <taxon>Metazoa</taxon>
        <taxon>Ecdysozoa</taxon>
        <taxon>Arthropoda</taxon>
        <taxon>Hexapoda</taxon>
        <taxon>Insecta</taxon>
        <taxon>Pterygota</taxon>
        <taxon>Neoptera</taxon>
        <taxon>Paraneoptera</taxon>
        <taxon>Psocodea</taxon>
        <taxon>Troctomorpha</taxon>
        <taxon>Phthiraptera</taxon>
        <taxon>Anoplura</taxon>
        <taxon>Polyplacidae</taxon>
        <taxon>Polyplax</taxon>
    </lineage>
</organism>
<dbReference type="Gene3D" id="2.30.30.140">
    <property type="match status" value="3"/>
</dbReference>
<evidence type="ECO:0000256" key="1">
    <source>
        <dbReference type="ARBA" id="ARBA00004496"/>
    </source>
</evidence>
<comment type="subcellular location">
    <subcellularLocation>
        <location evidence="1">Cytoplasm</location>
    </subcellularLocation>
</comment>
<sequence length="1157" mass="130371">MTASTEDVISNLRAIIISSKGGLDLSDIGADYKETFGVDIPLKPLGCKSLQEFFINNPQNFIISGTRVQAVVKASSLHISALVSRQKTTSKPRGRSKLSSKGISNIRKPTVKRSDSLCNVKDSSRKDIKSLSPAVQQSSNKVTTIAKQQKKNPHYSKSIQEKTSNANLTKTLMDIKRTIKNNTDMSIKETDSSENVSAPFKEVPEIQSSPITQLYMSKLRKSFRNVNFNNNTVEVLDEKLDASISPLGSPFRRSLANSTAQQIHLAETSAKKLNLSEKKCEENETLQETKMNQIESFSLGDGNKYENLLKQFCRENSLIMPTYSIIIRETNGQSKCYGCKLNIGDHFTMSTYPVETDSEVSARELASKKAFTHLKSNGFLPQMQDTEYVIKLRNLCNQKYLPDPVFKSMECHPKNQRSFFICKVRIGDEILLSSYPVEAVNEFTARDLAAMKAFDHLNQGSKSNMGKSYDNNVILSRISDIIKEREYGVWHNKLPNIYMEKYNEELQSNWFDLIKKSSKFEISTIERVGYIIRSNNSTETVENSLEPQLLSLLKLPESNQWEVYITNVVTSAEIWCRLIGKDYSEVYDSMMTKIELHPPTVKVQMPLVGEVYLVNIEESWNRVKVLEVSPEKETASVFLIDIGVDEVVKLSQLFYLDKSLFSVPPQAIMLSLNELDYLAEYEQLQGALFHSLLGSTFIAEIVAILDEGGNVCSVNLWDTSTEEDVNVNMKLLDDVIKTIQSPTLPTSGIVKEMFVSHVEENGDVYLQSSKQGHSIIEWIISTKMKNSRSLVSVADQNIDMKKLYITRSAKTGLFYRSKALKLVNPSVVLLKFIDYGYEQEAPLDDLLDLEQTSLDLATIPSQVVHARLSSKGSLNNKIMAKIRDQILEQSVLVKVTQILPGSPPRVELLKRSQADGTLSLINNKFDADDGIPMTESLPSRKRSYVVGLETTLSQHLPMPNIPPVGSFFNVFVTLAAHPGLFNVQPLTTQSELMQLMFRLQLKCEATFTKPLSPDDFKIGELYAVRHTDNFWYRAYAQALTGSSSFMVCLCDFGDFVEASPENLMPLSGEFKTFPYQAIRAYLAGIKPVEKDWSAIDCVYFRELVVEKQFVSQIIEINRDVKNPNYISLGLALVDTTKEVDVYVHKLLIEKNMAVLKK</sequence>
<dbReference type="PROSITE" id="PS51644">
    <property type="entry name" value="HTH_OST"/>
    <property type="match status" value="2"/>
</dbReference>
<feature type="compositionally biased region" description="Basic residues" evidence="5">
    <location>
        <begin position="88"/>
        <end position="98"/>
    </location>
</feature>
<evidence type="ECO:0008006" key="10">
    <source>
        <dbReference type="Google" id="ProtNLM"/>
    </source>
</evidence>
<dbReference type="InterPro" id="IPR035437">
    <property type="entry name" value="SNase_OB-fold_sf"/>
</dbReference>
<protein>
    <recommendedName>
        <fullName evidence="10">Tudor domain-containing protein 7</fullName>
    </recommendedName>
</protein>
<dbReference type="SUPFAM" id="SSF63748">
    <property type="entry name" value="Tudor/PWWP/MBT"/>
    <property type="match status" value="3"/>
</dbReference>
<keyword evidence="4" id="KW-0221">Differentiation</keyword>
<dbReference type="InterPro" id="IPR025605">
    <property type="entry name" value="OST-HTH/LOTUS_dom"/>
</dbReference>
<gene>
    <name evidence="8" type="ORF">RUM44_002661</name>
</gene>
<dbReference type="PANTHER" id="PTHR22948">
    <property type="entry name" value="TUDOR DOMAIN CONTAINING PROTEIN"/>
    <property type="match status" value="1"/>
</dbReference>
<evidence type="ECO:0000256" key="4">
    <source>
        <dbReference type="ARBA" id="ARBA00022871"/>
    </source>
</evidence>
<dbReference type="Proteomes" id="UP001359485">
    <property type="component" value="Unassembled WGS sequence"/>
</dbReference>
<comment type="caution">
    <text evidence="8">The sequence shown here is derived from an EMBL/GenBank/DDBJ whole genome shotgun (WGS) entry which is preliminary data.</text>
</comment>
<dbReference type="InterPro" id="IPR050621">
    <property type="entry name" value="Tudor_domain_containing"/>
</dbReference>
<evidence type="ECO:0000313" key="9">
    <source>
        <dbReference type="Proteomes" id="UP001359485"/>
    </source>
</evidence>
<dbReference type="InterPro" id="IPR041966">
    <property type="entry name" value="LOTUS-like"/>
</dbReference>
<dbReference type="PROSITE" id="PS50304">
    <property type="entry name" value="TUDOR"/>
    <property type="match status" value="1"/>
</dbReference>
<feature type="region of interest" description="Disordered" evidence="5">
    <location>
        <begin position="84"/>
        <end position="106"/>
    </location>
</feature>
<dbReference type="EMBL" id="JAWJWF010000050">
    <property type="protein sequence ID" value="KAK6618210.1"/>
    <property type="molecule type" value="Genomic_DNA"/>
</dbReference>
<feature type="domain" description="HTH OST-type" evidence="7">
    <location>
        <begin position="4"/>
        <end position="76"/>
    </location>
</feature>
<accession>A0ABR1AFE4</accession>
<evidence type="ECO:0000313" key="8">
    <source>
        <dbReference type="EMBL" id="KAK6618210.1"/>
    </source>
</evidence>
<feature type="domain" description="HTH OST-type" evidence="7">
    <location>
        <begin position="470"/>
        <end position="536"/>
    </location>
</feature>
<name>A0ABR1AFE4_POLSC</name>
<keyword evidence="9" id="KW-1185">Reference proteome</keyword>
<evidence type="ECO:0000256" key="2">
    <source>
        <dbReference type="ARBA" id="ARBA00022490"/>
    </source>
</evidence>
<feature type="domain" description="Tudor" evidence="6">
    <location>
        <begin position="1015"/>
        <end position="1073"/>
    </location>
</feature>
<dbReference type="Pfam" id="PF00567">
    <property type="entry name" value="TUDOR"/>
    <property type="match status" value="3"/>
</dbReference>
<dbReference type="Gene3D" id="2.40.50.90">
    <property type="match status" value="2"/>
</dbReference>
<evidence type="ECO:0000256" key="5">
    <source>
        <dbReference type="SAM" id="MobiDB-lite"/>
    </source>
</evidence>
<reference evidence="8 9" key="1">
    <citation type="submission" date="2023-09" db="EMBL/GenBank/DDBJ databases">
        <title>Genomes of two closely related lineages of the louse Polyplax serrata with different host specificities.</title>
        <authorList>
            <person name="Martinu J."/>
            <person name="Tarabai H."/>
            <person name="Stefka J."/>
            <person name="Hypsa V."/>
        </authorList>
    </citation>
    <scope>NUCLEOTIDE SEQUENCE [LARGE SCALE GENOMIC DNA]</scope>
    <source>
        <strain evidence="8">98ZLc_SE</strain>
    </source>
</reference>
<dbReference type="PANTHER" id="PTHR22948:SF77">
    <property type="entry name" value="SERINE_THREONINE-PROTEIN KINASE 31-LIKE ISOFORM X1"/>
    <property type="match status" value="1"/>
</dbReference>
<keyword evidence="2" id="KW-0963">Cytoplasm</keyword>
<dbReference type="SMART" id="SM00333">
    <property type="entry name" value="TUDOR"/>
    <property type="match status" value="3"/>
</dbReference>
<keyword evidence="4" id="KW-0744">Spermatogenesis</keyword>
<dbReference type="Gene3D" id="3.30.420.610">
    <property type="entry name" value="LOTUS domain-like"/>
    <property type="match status" value="2"/>
</dbReference>
<dbReference type="Pfam" id="PF12872">
    <property type="entry name" value="OST-HTH"/>
    <property type="match status" value="1"/>
</dbReference>